<keyword evidence="1" id="KW-0732">Signal</keyword>
<comment type="caution">
    <text evidence="2">The sequence shown here is derived from an EMBL/GenBank/DDBJ whole genome shotgun (WGS) entry which is preliminary data.</text>
</comment>
<protein>
    <submittedName>
        <fullName evidence="2">Uncharacterized protein</fullName>
    </submittedName>
</protein>
<dbReference type="EMBL" id="JBHLWN010000024">
    <property type="protein sequence ID" value="MFC0211902.1"/>
    <property type="molecule type" value="Genomic_DNA"/>
</dbReference>
<dbReference type="Proteomes" id="UP001589776">
    <property type="component" value="Unassembled WGS sequence"/>
</dbReference>
<evidence type="ECO:0000313" key="2">
    <source>
        <dbReference type="EMBL" id="MFC0211902.1"/>
    </source>
</evidence>
<feature type="chain" id="PRO_5047341428" evidence="1">
    <location>
        <begin position="25"/>
        <end position="167"/>
    </location>
</feature>
<reference evidence="2 3" key="1">
    <citation type="submission" date="2024-09" db="EMBL/GenBank/DDBJ databases">
        <authorList>
            <person name="Sun Q."/>
            <person name="Mori K."/>
        </authorList>
    </citation>
    <scope>NUCLEOTIDE SEQUENCE [LARGE SCALE GENOMIC DNA]</scope>
    <source>
        <strain evidence="2 3">CCM 7759</strain>
    </source>
</reference>
<feature type="signal peptide" evidence="1">
    <location>
        <begin position="1"/>
        <end position="24"/>
    </location>
</feature>
<accession>A0ABV6DGZ9</accession>
<proteinExistence type="predicted"/>
<evidence type="ECO:0000313" key="3">
    <source>
        <dbReference type="Proteomes" id="UP001589776"/>
    </source>
</evidence>
<name>A0ABV6DGZ9_9BACL</name>
<dbReference type="RefSeq" id="WP_377468931.1">
    <property type="nucleotide sequence ID" value="NZ_JBHLWN010000024.1"/>
</dbReference>
<gene>
    <name evidence="2" type="ORF">ACFFK0_05460</name>
</gene>
<sequence length="167" mass="18927">MKKKLATILSTIVLSMAFSTSAFAGATTNLAQEKDGYTTPTSFTFKEGEANSFYGIGDWYHGTFSQYEDHDYFYWKNDTGNGRVFYVYFDVNYNGVNNNYLDYGIRSISTTGFGASASKLYDQTGRECWQVYLPAGSELKVDVAPTYYSMVDPNAHYEIDLFNNPKY</sequence>
<organism evidence="2 3">
    <name type="scientific">Paenibacillus chartarius</name>
    <dbReference type="NCBI Taxonomy" id="747481"/>
    <lineage>
        <taxon>Bacteria</taxon>
        <taxon>Bacillati</taxon>
        <taxon>Bacillota</taxon>
        <taxon>Bacilli</taxon>
        <taxon>Bacillales</taxon>
        <taxon>Paenibacillaceae</taxon>
        <taxon>Paenibacillus</taxon>
    </lineage>
</organism>
<evidence type="ECO:0000256" key="1">
    <source>
        <dbReference type="SAM" id="SignalP"/>
    </source>
</evidence>
<keyword evidence="3" id="KW-1185">Reference proteome</keyword>